<organism evidence="2 3">
    <name type="scientific">Cordyceps javanica</name>
    <dbReference type="NCBI Taxonomy" id="43265"/>
    <lineage>
        <taxon>Eukaryota</taxon>
        <taxon>Fungi</taxon>
        <taxon>Dikarya</taxon>
        <taxon>Ascomycota</taxon>
        <taxon>Pezizomycotina</taxon>
        <taxon>Sordariomycetes</taxon>
        <taxon>Hypocreomycetidae</taxon>
        <taxon>Hypocreales</taxon>
        <taxon>Cordycipitaceae</taxon>
        <taxon>Cordyceps</taxon>
    </lineage>
</organism>
<dbReference type="GO" id="GO:0042138">
    <property type="term" value="P:meiotic DNA double-strand break formation"/>
    <property type="evidence" value="ECO:0007669"/>
    <property type="project" value="TreeGrafter"/>
</dbReference>
<dbReference type="GO" id="GO:0000228">
    <property type="term" value="C:nuclear chromosome"/>
    <property type="evidence" value="ECO:0007669"/>
    <property type="project" value="TreeGrafter"/>
</dbReference>
<dbReference type="InterPro" id="IPR036078">
    <property type="entry name" value="Spo11/TopoVI_A_sf"/>
</dbReference>
<proteinExistence type="predicted"/>
<evidence type="ECO:0000313" key="3">
    <source>
        <dbReference type="Proteomes" id="UP000315783"/>
    </source>
</evidence>
<protein>
    <submittedName>
        <fullName evidence="2">Meiotic recombination protein spo11</fullName>
    </submittedName>
</protein>
<sequence length="227" mass="25608">MPHRAKWALCKVAAGSGKRCTNTARPQKHAAYKSQAVFRSLVAVRFWEASLAGRGILVTAKGYPDLMTRGFLAKVQAECPHLPMLLLSDFDPDGLNILSCYRYGTTNFSHESSNVRVNFGWLGIQSGHLGSLYKTKNPMRLGTRSQTRVFSNKWLVNLTNRDRQCAIRMLGRHFRAEDADFEKMLIRHELQLMLMIGIKAEIEHLDDGGDITPWLDSALQKVFDVEG</sequence>
<dbReference type="PANTHER" id="PTHR10848">
    <property type="entry name" value="MEIOTIC RECOMBINATION PROTEIN SPO11"/>
    <property type="match status" value="1"/>
</dbReference>
<dbReference type="Proteomes" id="UP000315783">
    <property type="component" value="Unassembled WGS sequence"/>
</dbReference>
<dbReference type="InterPro" id="IPR002815">
    <property type="entry name" value="Spo11/TopoVI_A"/>
</dbReference>
<dbReference type="AlphaFoldDB" id="A0A545UM59"/>
<dbReference type="Pfam" id="PF21180">
    <property type="entry name" value="TOP6A-Spo11_Toprim"/>
    <property type="match status" value="1"/>
</dbReference>
<dbReference type="SUPFAM" id="SSF56726">
    <property type="entry name" value="DNA topoisomerase IV, alpha subunit"/>
    <property type="match status" value="1"/>
</dbReference>
<dbReference type="CDD" id="cd00223">
    <property type="entry name" value="TOPRIM_TopoIIB_SPO"/>
    <property type="match status" value="1"/>
</dbReference>
<dbReference type="Gene3D" id="3.40.1360.10">
    <property type="match status" value="1"/>
</dbReference>
<dbReference type="GO" id="GO:0007131">
    <property type="term" value="P:reciprocal meiotic recombination"/>
    <property type="evidence" value="ECO:0007669"/>
    <property type="project" value="TreeGrafter"/>
</dbReference>
<evidence type="ECO:0000259" key="1">
    <source>
        <dbReference type="Pfam" id="PF21180"/>
    </source>
</evidence>
<comment type="caution">
    <text evidence="2">The sequence shown here is derived from an EMBL/GenBank/DDBJ whole genome shotgun (WGS) entry which is preliminary data.</text>
</comment>
<dbReference type="STRING" id="43265.A0A545UM59"/>
<dbReference type="PRINTS" id="PR01550">
    <property type="entry name" value="TOP6AFAMILY"/>
</dbReference>
<feature type="domain" description="Topoisomerase 6 subunit A/Spo11 TOPRIM" evidence="1">
    <location>
        <begin position="35"/>
        <end position="206"/>
    </location>
</feature>
<dbReference type="GO" id="GO:0003677">
    <property type="term" value="F:DNA binding"/>
    <property type="evidence" value="ECO:0007669"/>
    <property type="project" value="InterPro"/>
</dbReference>
<dbReference type="InterPro" id="IPR034136">
    <property type="entry name" value="TOPRIM_Topo6A/Spo11"/>
</dbReference>
<evidence type="ECO:0000313" key="2">
    <source>
        <dbReference type="EMBL" id="TQV90559.1"/>
    </source>
</evidence>
<dbReference type="PANTHER" id="PTHR10848:SF0">
    <property type="entry name" value="MEIOTIC RECOMBINATION PROTEIN SPO11"/>
    <property type="match status" value="1"/>
</dbReference>
<reference evidence="2 3" key="1">
    <citation type="journal article" date="2019" name="Appl. Microbiol. Biotechnol.">
        <title>Genome sequence of Isaria javanica and comparative genome analysis insights into family S53 peptidase evolution in fungal entomopathogens.</title>
        <authorList>
            <person name="Lin R."/>
            <person name="Zhang X."/>
            <person name="Xin B."/>
            <person name="Zou M."/>
            <person name="Gao Y."/>
            <person name="Qin F."/>
            <person name="Hu Q."/>
            <person name="Xie B."/>
            <person name="Cheng X."/>
        </authorList>
    </citation>
    <scope>NUCLEOTIDE SEQUENCE [LARGE SCALE GENOMIC DNA]</scope>
    <source>
        <strain evidence="2 3">IJ1G</strain>
    </source>
</reference>
<dbReference type="GO" id="GO:0003918">
    <property type="term" value="F:DNA topoisomerase type II (double strand cut, ATP-hydrolyzing) activity"/>
    <property type="evidence" value="ECO:0007669"/>
    <property type="project" value="InterPro"/>
</dbReference>
<keyword evidence="3" id="KW-1185">Reference proteome</keyword>
<dbReference type="EMBL" id="SPUK01000025">
    <property type="protein sequence ID" value="TQV90559.1"/>
    <property type="molecule type" value="Genomic_DNA"/>
</dbReference>
<gene>
    <name evidence="2" type="ORF">IF1G_10711</name>
</gene>
<dbReference type="GO" id="GO:0000706">
    <property type="term" value="P:meiotic DNA double-strand break processing"/>
    <property type="evidence" value="ECO:0007669"/>
    <property type="project" value="TreeGrafter"/>
</dbReference>
<name>A0A545UM59_9HYPO</name>
<accession>A0A545UM59</accession>